<evidence type="ECO:0000313" key="2">
    <source>
        <dbReference type="Proteomes" id="UP000540506"/>
    </source>
</evidence>
<evidence type="ECO:0000313" key="1">
    <source>
        <dbReference type="EMBL" id="MBB4922201.1"/>
    </source>
</evidence>
<dbReference type="EMBL" id="JACHJV010000001">
    <property type="protein sequence ID" value="MBB4922201.1"/>
    <property type="molecule type" value="Genomic_DNA"/>
</dbReference>
<proteinExistence type="predicted"/>
<sequence length="92" mass="10213">MGHRKFWTGRIIGIGYRSAINPITNAPKVGVDVEVTDGPQTGRRIDIRLTPQQARSWAESLINAADHVEDEIKRNCIASDAAKFEAERLAKI</sequence>
<comment type="caution">
    <text evidence="1">The sequence shown here is derived from an EMBL/GenBank/DDBJ whole genome shotgun (WGS) entry which is preliminary data.</text>
</comment>
<name>A0A7W7VTD9_KITKI</name>
<reference evidence="1 2" key="1">
    <citation type="submission" date="2020-08" db="EMBL/GenBank/DDBJ databases">
        <title>Sequencing the genomes of 1000 actinobacteria strains.</title>
        <authorList>
            <person name="Klenk H.-P."/>
        </authorList>
    </citation>
    <scope>NUCLEOTIDE SEQUENCE [LARGE SCALE GENOMIC DNA]</scope>
    <source>
        <strain evidence="1 2">DSM 41654</strain>
    </source>
</reference>
<accession>A0A7W7VTD9</accession>
<dbReference type="RefSeq" id="WP_184934411.1">
    <property type="nucleotide sequence ID" value="NZ_JACHJV010000001.1"/>
</dbReference>
<gene>
    <name evidence="1" type="ORF">FHR34_001194</name>
</gene>
<dbReference type="Proteomes" id="UP000540506">
    <property type="component" value="Unassembled WGS sequence"/>
</dbReference>
<protein>
    <submittedName>
        <fullName evidence="1">Uncharacterized protein</fullName>
    </submittedName>
</protein>
<organism evidence="1 2">
    <name type="scientific">Kitasatospora kifunensis</name>
    <name type="common">Streptomyces kifunensis</name>
    <dbReference type="NCBI Taxonomy" id="58351"/>
    <lineage>
        <taxon>Bacteria</taxon>
        <taxon>Bacillati</taxon>
        <taxon>Actinomycetota</taxon>
        <taxon>Actinomycetes</taxon>
        <taxon>Kitasatosporales</taxon>
        <taxon>Streptomycetaceae</taxon>
        <taxon>Kitasatospora</taxon>
    </lineage>
</organism>
<keyword evidence="2" id="KW-1185">Reference proteome</keyword>
<dbReference type="AlphaFoldDB" id="A0A7W7VTD9"/>